<keyword evidence="1" id="KW-0472">Membrane</keyword>
<protein>
    <submittedName>
        <fullName evidence="3">Cytochrome biogenesis protein</fullName>
    </submittedName>
</protein>
<dbReference type="PANTHER" id="PTHR42208">
    <property type="entry name" value="HEAVY METAL TRANSPORTER-RELATED"/>
    <property type="match status" value="1"/>
</dbReference>
<feature type="transmembrane region" description="Helical" evidence="1">
    <location>
        <begin position="134"/>
        <end position="157"/>
    </location>
</feature>
<feature type="transmembrane region" description="Helical" evidence="1">
    <location>
        <begin position="49"/>
        <end position="70"/>
    </location>
</feature>
<feature type="transmembrane region" description="Helical" evidence="1">
    <location>
        <begin position="163"/>
        <end position="187"/>
    </location>
</feature>
<dbReference type="EMBL" id="MDLC01000012">
    <property type="protein sequence ID" value="ODS24226.1"/>
    <property type="molecule type" value="Genomic_DNA"/>
</dbReference>
<dbReference type="Proteomes" id="UP000242502">
    <property type="component" value="Unassembled WGS sequence"/>
</dbReference>
<dbReference type="STRING" id="62101.AB835_04955"/>
<feature type="domain" description="Urease accessory protein UreH-like transmembrane" evidence="2">
    <location>
        <begin position="10"/>
        <end position="213"/>
    </location>
</feature>
<feature type="transmembrane region" description="Helical" evidence="1">
    <location>
        <begin position="76"/>
        <end position="98"/>
    </location>
</feature>
<keyword evidence="1" id="KW-1133">Transmembrane helix</keyword>
<feature type="transmembrane region" description="Helical" evidence="1">
    <location>
        <begin position="6"/>
        <end position="37"/>
    </location>
</feature>
<sequence>MIEISSLLVAFSIGILGGAHCLGMCGGIIGALTVAIASSNYRQRFLMVLFYNIGRILSYCFIAWIFYLFITQLTHYFALHIMRTVAGCLLIAMGLYLANWWRGLIYLEKVGSYLWRYIQPLGQSLLPVKTPIHALMLGMIWGWLPCGLIYSALVYSATAQNSFHAVVTMLAFALGTLPTVMASGLLAERLMVLIKQTGVRQLFAVLIIGFGVWTLWHSGHSINGI</sequence>
<evidence type="ECO:0000259" key="2">
    <source>
        <dbReference type="Pfam" id="PF13386"/>
    </source>
</evidence>
<comment type="caution">
    <text evidence="3">The sequence shown here is derived from an EMBL/GenBank/DDBJ whole genome shotgun (WGS) entry which is preliminary data.</text>
</comment>
<dbReference type="AlphaFoldDB" id="A0A1D2QRL7"/>
<evidence type="ECO:0000313" key="3">
    <source>
        <dbReference type="EMBL" id="ODS24226.1"/>
    </source>
</evidence>
<reference evidence="3 4" key="1">
    <citation type="journal article" date="2016" name="Appl. Environ. Microbiol.">
        <title>Lack of Overt Genome Reduction in the Bryostatin-Producing Bryozoan Symbiont "Candidatus Endobugula sertula".</title>
        <authorList>
            <person name="Miller I.J."/>
            <person name="Vanee N."/>
            <person name="Fong S.S."/>
            <person name="Lim-Fong G.E."/>
            <person name="Kwan J.C."/>
        </authorList>
    </citation>
    <scope>NUCLEOTIDE SEQUENCE [LARGE SCALE GENOMIC DNA]</scope>
    <source>
        <strain evidence="3">AB1-4</strain>
    </source>
</reference>
<dbReference type="InterPro" id="IPR039447">
    <property type="entry name" value="UreH-like_TM_dom"/>
</dbReference>
<accession>A0A1D2QRL7</accession>
<proteinExistence type="predicted"/>
<evidence type="ECO:0000313" key="4">
    <source>
        <dbReference type="Proteomes" id="UP000242502"/>
    </source>
</evidence>
<keyword evidence="1" id="KW-0812">Transmembrane</keyword>
<dbReference type="Pfam" id="PF13386">
    <property type="entry name" value="DsbD_2"/>
    <property type="match status" value="1"/>
</dbReference>
<evidence type="ECO:0000256" key="1">
    <source>
        <dbReference type="SAM" id="Phobius"/>
    </source>
</evidence>
<organism evidence="3 4">
    <name type="scientific">Candidatus Endobugula sertula</name>
    <name type="common">Bugula neritina bacterial symbiont</name>
    <dbReference type="NCBI Taxonomy" id="62101"/>
    <lineage>
        <taxon>Bacteria</taxon>
        <taxon>Pseudomonadati</taxon>
        <taxon>Pseudomonadota</taxon>
        <taxon>Gammaproteobacteria</taxon>
        <taxon>Cellvibrionales</taxon>
        <taxon>Cellvibrionaceae</taxon>
        <taxon>Candidatus Endobugula</taxon>
    </lineage>
</organism>
<name>A0A1D2QRL7_9GAMM</name>
<dbReference type="PANTHER" id="PTHR42208:SF1">
    <property type="entry name" value="HEAVY METAL TRANSPORTER"/>
    <property type="match status" value="1"/>
</dbReference>
<gene>
    <name evidence="3" type="ORF">AB835_04955</name>
</gene>
<feature type="transmembrane region" description="Helical" evidence="1">
    <location>
        <begin position="199"/>
        <end position="216"/>
    </location>
</feature>